<dbReference type="Proteomes" id="UP000774804">
    <property type="component" value="Unassembled WGS sequence"/>
</dbReference>
<gene>
    <name evidence="1" type="ORF">PC115_g14673</name>
</gene>
<sequence>MTGVDVNDPNFDVFEFLGWGQRAYHAGHGIAGPSGVDQGVLVLTRLQLGVDAKRWCSRGAVTLFAAPR</sequence>
<name>A0A8T1BMZ7_9STRA</name>
<comment type="caution">
    <text evidence="1">The sequence shown here is derived from an EMBL/GenBank/DDBJ whole genome shotgun (WGS) entry which is preliminary data.</text>
</comment>
<organism evidence="1 2">
    <name type="scientific">Phytophthora cactorum</name>
    <dbReference type="NCBI Taxonomy" id="29920"/>
    <lineage>
        <taxon>Eukaryota</taxon>
        <taxon>Sar</taxon>
        <taxon>Stramenopiles</taxon>
        <taxon>Oomycota</taxon>
        <taxon>Peronosporomycetes</taxon>
        <taxon>Peronosporales</taxon>
        <taxon>Peronosporaceae</taxon>
        <taxon>Phytophthora</taxon>
    </lineage>
</organism>
<evidence type="ECO:0000313" key="1">
    <source>
        <dbReference type="EMBL" id="KAG2905293.1"/>
    </source>
</evidence>
<reference evidence="1" key="1">
    <citation type="submission" date="2018-10" db="EMBL/GenBank/DDBJ databases">
        <title>Effector identification in a new, highly contiguous assembly of the strawberry crown rot pathogen Phytophthora cactorum.</title>
        <authorList>
            <person name="Armitage A.D."/>
            <person name="Nellist C.F."/>
            <person name="Bates H."/>
            <person name="Vickerstaff R.J."/>
            <person name="Harrison R.J."/>
        </authorList>
    </citation>
    <scope>NUCLEOTIDE SEQUENCE</scope>
    <source>
        <strain evidence="1">4032</strain>
    </source>
</reference>
<dbReference type="EMBL" id="RCMI01000568">
    <property type="protein sequence ID" value="KAG2905293.1"/>
    <property type="molecule type" value="Genomic_DNA"/>
</dbReference>
<evidence type="ECO:0000313" key="2">
    <source>
        <dbReference type="Proteomes" id="UP000774804"/>
    </source>
</evidence>
<protein>
    <submittedName>
        <fullName evidence="1">Uncharacterized protein</fullName>
    </submittedName>
</protein>
<accession>A0A8T1BMZ7</accession>
<proteinExistence type="predicted"/>
<dbReference type="AlphaFoldDB" id="A0A8T1BMZ7"/>